<feature type="domain" description="C2" evidence="5">
    <location>
        <begin position="369"/>
        <end position="483"/>
    </location>
</feature>
<dbReference type="Pfam" id="PF00130">
    <property type="entry name" value="C1_1"/>
    <property type="match status" value="1"/>
</dbReference>
<evidence type="ECO:0000313" key="7">
    <source>
        <dbReference type="EMBL" id="BFG06576.1"/>
    </source>
</evidence>
<feature type="compositionally biased region" description="Basic and acidic residues" evidence="3">
    <location>
        <begin position="79"/>
        <end position="101"/>
    </location>
</feature>
<dbReference type="Proteomes" id="UP001500889">
    <property type="component" value="Chromosome E"/>
</dbReference>
<keyword evidence="2" id="KW-0862">Zinc</keyword>
<evidence type="ECO:0000259" key="6">
    <source>
        <dbReference type="PROSITE" id="PS50081"/>
    </source>
</evidence>
<dbReference type="PROSITE" id="PS50081">
    <property type="entry name" value="ZF_DAG_PE_2"/>
    <property type="match status" value="1"/>
</dbReference>
<dbReference type="PROSITE" id="PS50004">
    <property type="entry name" value="C2"/>
    <property type="match status" value="1"/>
</dbReference>
<evidence type="ECO:0000256" key="1">
    <source>
        <dbReference type="ARBA" id="ARBA00022723"/>
    </source>
</evidence>
<feature type="compositionally biased region" description="Polar residues" evidence="3">
    <location>
        <begin position="674"/>
        <end position="688"/>
    </location>
</feature>
<dbReference type="InterPro" id="IPR035892">
    <property type="entry name" value="C2_domain_sf"/>
</dbReference>
<name>A0AAU9GFG3_DROMD</name>
<dbReference type="Pfam" id="PF00168">
    <property type="entry name" value="C2"/>
    <property type="match status" value="1"/>
</dbReference>
<dbReference type="EMBL" id="AP029267">
    <property type="protein sequence ID" value="BFG06576.1"/>
    <property type="molecule type" value="Genomic_DNA"/>
</dbReference>
<dbReference type="PROSITE" id="PS00479">
    <property type="entry name" value="ZF_DAG_PE_1"/>
    <property type="match status" value="1"/>
</dbReference>
<evidence type="ECO:0000259" key="5">
    <source>
        <dbReference type="PROSITE" id="PS50004"/>
    </source>
</evidence>
<feature type="region of interest" description="Disordered" evidence="3">
    <location>
        <begin position="660"/>
        <end position="750"/>
    </location>
</feature>
<gene>
    <name evidence="7" type="ORF">DMAD_05038</name>
</gene>
<evidence type="ECO:0008006" key="9">
    <source>
        <dbReference type="Google" id="ProtNLM"/>
    </source>
</evidence>
<sequence length="891" mass="96922">MDLADQIDDYICSFEGLGDLTMDSLAIFIFLWAVLALFSVWLCKLLYHKYLNKEKSSSAANSRQSSVVPGAAAVVSSSKPEKRLSEPRDMLATKSKVEDLSKPLTGGSTGRGRSSASPLSGGAAGAAGPRRRVVRQSSTGPENRKKRYVPPPSNVVGPETSSVTWTSQVFRWLYSDLVIVNELLMSWVIAINDSLRKSVEEHGVAVEVVRVLPDSPAPGLNNIFCNCDENNPADMLITFDCDAMPVLQVKTFRQKSGKVETSHYKVTVSRFRARMAIPMNYNTLKGEMRVEGYPDVRIAMNSVGAIKAMDQDEQQLQTVISDILTTALRDTVYPVDFSIYSTCPRAEVEPQDLPVIYPVHYDSLAHNMEHHLGGVGLRDSQHMVSGRRLLVKIVKGEGLRDAHDPYVVIEMDEPAQKNQTGTQRGSRPYWDEHFLFELSPQSAEILFEVYDHPVIASDPPKFLGLGLVGIDELAVGPASTQLLQLQPRPYETQPVAGAITVDFVFIEGAEIPAGARPQRLKEALRLSTPAINEHIRNGADLADAAVRALQDGALSATGSGGQPSKSTLIIHSVQRNSNNPNAFKFGQPNAASSPNGSGYHNNYNLNGSSGLAGNGNGSSNLNGGGYSSNSLPRNGAHLGLQTGEGMDVLDDRGRSKKRNFFGTLKKRLSRSKTRTLSADQPNSNHKSLSATNSNYANTTTTSTGLPRTATGTLNGDSSRSLSVDRATLSKSNSLGPRMGIGSAITDHSRRSSISESSAISGFSSASNKTYVHEASTLVLETIENGVKRHFIVPLAIAQRPRWRRKGTKLHIYNDHTFIAKHLSGSGLQCSICMKSIPRRPGKQGYECRDCQLICHKQCHVRAPQACPNPTVLSMELSSYPVLTERDLNLVI</sequence>
<keyword evidence="4" id="KW-1133">Transmembrane helix</keyword>
<dbReference type="PANTHER" id="PTHR21119:SF5">
    <property type="entry name" value="C2 DOMAIN-CONTAINING PROTEIN"/>
    <property type="match status" value="1"/>
</dbReference>
<feature type="transmembrane region" description="Helical" evidence="4">
    <location>
        <begin position="25"/>
        <end position="47"/>
    </location>
</feature>
<dbReference type="InterPro" id="IPR039934">
    <property type="entry name" value="C2CD2/C2CD2L"/>
</dbReference>
<proteinExistence type="predicted"/>
<dbReference type="InterPro" id="IPR000008">
    <property type="entry name" value="C2_dom"/>
</dbReference>
<evidence type="ECO:0000256" key="2">
    <source>
        <dbReference type="ARBA" id="ARBA00022833"/>
    </source>
</evidence>
<dbReference type="SMART" id="SM00109">
    <property type="entry name" value="C1"/>
    <property type="match status" value="1"/>
</dbReference>
<keyword evidence="1" id="KW-0479">Metal-binding</keyword>
<reference evidence="7 8" key="1">
    <citation type="submission" date="2024-02" db="EMBL/GenBank/DDBJ databases">
        <title>A chromosome-level genome assembly of Drosophila madeirensis, a fruit fly species endemic to Madeira island.</title>
        <authorList>
            <person name="Tomihara K."/>
            <person name="Llopart A."/>
            <person name="Yamamoto D."/>
        </authorList>
    </citation>
    <scope>NUCLEOTIDE SEQUENCE [LARGE SCALE GENOMIC DNA]</scope>
    <source>
        <strain evidence="7 8">RF1</strain>
    </source>
</reference>
<dbReference type="CDD" id="cd08678">
    <property type="entry name" value="C2_C21orf25-like"/>
    <property type="match status" value="1"/>
</dbReference>
<accession>A0AAU9GFG3</accession>
<dbReference type="PANTHER" id="PTHR21119">
    <property type="entry name" value="C2 DOMAIN-CONTAINING PROTEIN"/>
    <property type="match status" value="1"/>
</dbReference>
<keyword evidence="4" id="KW-0812">Transmembrane</keyword>
<evidence type="ECO:0000256" key="4">
    <source>
        <dbReference type="SAM" id="Phobius"/>
    </source>
</evidence>
<feature type="region of interest" description="Disordered" evidence="3">
    <location>
        <begin position="70"/>
        <end position="160"/>
    </location>
</feature>
<protein>
    <recommendedName>
        <fullName evidence="9">Protein kinase C-like 3</fullName>
    </recommendedName>
</protein>
<feature type="domain" description="Phorbol-ester/DAG-type" evidence="6">
    <location>
        <begin position="814"/>
        <end position="866"/>
    </location>
</feature>
<keyword evidence="4" id="KW-0472">Membrane</keyword>
<dbReference type="Gene3D" id="3.30.60.20">
    <property type="match status" value="1"/>
</dbReference>
<dbReference type="InterPro" id="IPR002219">
    <property type="entry name" value="PKC_DAG/PE"/>
</dbReference>
<dbReference type="SMART" id="SM00239">
    <property type="entry name" value="C2"/>
    <property type="match status" value="1"/>
</dbReference>
<evidence type="ECO:0000313" key="8">
    <source>
        <dbReference type="Proteomes" id="UP001500889"/>
    </source>
</evidence>
<keyword evidence="8" id="KW-1185">Reference proteome</keyword>
<feature type="compositionally biased region" description="Low complexity" evidence="3">
    <location>
        <begin position="689"/>
        <end position="703"/>
    </location>
</feature>
<feature type="region of interest" description="Disordered" evidence="3">
    <location>
        <begin position="579"/>
        <end position="602"/>
    </location>
</feature>
<dbReference type="AlphaFoldDB" id="A0AAU9GFG3"/>
<dbReference type="Gene3D" id="2.60.40.150">
    <property type="entry name" value="C2 domain"/>
    <property type="match status" value="1"/>
</dbReference>
<dbReference type="SUPFAM" id="SSF57889">
    <property type="entry name" value="Cysteine-rich domain"/>
    <property type="match status" value="1"/>
</dbReference>
<feature type="compositionally biased region" description="Basic residues" evidence="3">
    <location>
        <begin position="660"/>
        <end position="673"/>
    </location>
</feature>
<dbReference type="GO" id="GO:0046872">
    <property type="term" value="F:metal ion binding"/>
    <property type="evidence" value="ECO:0007669"/>
    <property type="project" value="UniProtKB-KW"/>
</dbReference>
<feature type="compositionally biased region" description="Polar residues" evidence="3">
    <location>
        <begin position="709"/>
        <end position="721"/>
    </location>
</feature>
<dbReference type="InterPro" id="IPR046349">
    <property type="entry name" value="C1-like_sf"/>
</dbReference>
<organism evidence="7 8">
    <name type="scientific">Drosophila madeirensis</name>
    <name type="common">Fruit fly</name>
    <dbReference type="NCBI Taxonomy" id="30013"/>
    <lineage>
        <taxon>Eukaryota</taxon>
        <taxon>Metazoa</taxon>
        <taxon>Ecdysozoa</taxon>
        <taxon>Arthropoda</taxon>
        <taxon>Hexapoda</taxon>
        <taxon>Insecta</taxon>
        <taxon>Pterygota</taxon>
        <taxon>Neoptera</taxon>
        <taxon>Endopterygota</taxon>
        <taxon>Diptera</taxon>
        <taxon>Brachycera</taxon>
        <taxon>Muscomorpha</taxon>
        <taxon>Ephydroidea</taxon>
        <taxon>Drosophilidae</taxon>
        <taxon>Drosophila</taxon>
        <taxon>Sophophora</taxon>
    </lineage>
</organism>
<dbReference type="CDD" id="cd20831">
    <property type="entry name" value="C1_dGM13116p-like"/>
    <property type="match status" value="1"/>
</dbReference>
<feature type="compositionally biased region" description="Low complexity" evidence="3">
    <location>
        <begin position="111"/>
        <end position="121"/>
    </location>
</feature>
<dbReference type="SUPFAM" id="SSF49562">
    <property type="entry name" value="C2 domain (Calcium/lipid-binding domain, CaLB)"/>
    <property type="match status" value="1"/>
</dbReference>
<evidence type="ECO:0000256" key="3">
    <source>
        <dbReference type="SAM" id="MobiDB-lite"/>
    </source>
</evidence>